<dbReference type="AlphaFoldDB" id="A0A8J3Z302"/>
<dbReference type="RefSeq" id="WP_203989303.1">
    <property type="nucleotide sequence ID" value="NZ_BOPG01000012.1"/>
</dbReference>
<evidence type="ECO:0000256" key="1">
    <source>
        <dbReference type="SAM" id="MobiDB-lite"/>
    </source>
</evidence>
<accession>A0A8J3Z302</accession>
<name>A0A8J3Z302_9ACTN</name>
<gene>
    <name evidence="3" type="ORF">Vau01_018760</name>
</gene>
<feature type="region of interest" description="Disordered" evidence="1">
    <location>
        <begin position="1"/>
        <end position="69"/>
    </location>
</feature>
<evidence type="ECO:0000313" key="4">
    <source>
        <dbReference type="Proteomes" id="UP000612585"/>
    </source>
</evidence>
<protein>
    <submittedName>
        <fullName evidence="3">Uncharacterized protein</fullName>
    </submittedName>
</protein>
<comment type="caution">
    <text evidence="3">The sequence shown here is derived from an EMBL/GenBank/DDBJ whole genome shotgun (WGS) entry which is preliminary data.</text>
</comment>
<keyword evidence="2" id="KW-0472">Membrane</keyword>
<keyword evidence="4" id="KW-1185">Reference proteome</keyword>
<dbReference type="EMBL" id="BOPG01000012">
    <property type="protein sequence ID" value="GIJ54360.1"/>
    <property type="molecule type" value="Genomic_DNA"/>
</dbReference>
<reference evidence="3" key="1">
    <citation type="submission" date="2021-01" db="EMBL/GenBank/DDBJ databases">
        <title>Whole genome shotgun sequence of Virgisporangium aurantiacum NBRC 16421.</title>
        <authorList>
            <person name="Komaki H."/>
            <person name="Tamura T."/>
        </authorList>
    </citation>
    <scope>NUCLEOTIDE SEQUENCE</scope>
    <source>
        <strain evidence="3">NBRC 16421</strain>
    </source>
</reference>
<organism evidence="3 4">
    <name type="scientific">Virgisporangium aurantiacum</name>
    <dbReference type="NCBI Taxonomy" id="175570"/>
    <lineage>
        <taxon>Bacteria</taxon>
        <taxon>Bacillati</taxon>
        <taxon>Actinomycetota</taxon>
        <taxon>Actinomycetes</taxon>
        <taxon>Micromonosporales</taxon>
        <taxon>Micromonosporaceae</taxon>
        <taxon>Virgisporangium</taxon>
    </lineage>
</organism>
<keyword evidence="2" id="KW-1133">Transmembrane helix</keyword>
<feature type="transmembrane region" description="Helical" evidence="2">
    <location>
        <begin position="78"/>
        <end position="98"/>
    </location>
</feature>
<evidence type="ECO:0000256" key="2">
    <source>
        <dbReference type="SAM" id="Phobius"/>
    </source>
</evidence>
<evidence type="ECO:0000313" key="3">
    <source>
        <dbReference type="EMBL" id="GIJ54360.1"/>
    </source>
</evidence>
<dbReference type="Proteomes" id="UP000612585">
    <property type="component" value="Unassembled WGS sequence"/>
</dbReference>
<feature type="compositionally biased region" description="Pro residues" evidence="1">
    <location>
        <begin position="57"/>
        <end position="69"/>
    </location>
</feature>
<sequence>MTSGAGNDERAGSNSDTAEFDRQVTAFYGATSGTPQLATQPEPEAPAWSSPVTVPAELPPPPPLSPPPAAPGRRAFRILVSIAVVLAAAIAVTAALGWSDVSSLRAGVSERQAELDTIAQQEQAAARKLLDDFRGAGLDSLMQRVKDLDKAADVAFVSWRSGTARFGVLDAAMNDCNNAVIAYNSAAGPFPDHLFTALPRQIDLKNPETDCGRVFTGSI</sequence>
<proteinExistence type="predicted"/>
<keyword evidence="2" id="KW-0812">Transmembrane</keyword>